<evidence type="ECO:0000256" key="6">
    <source>
        <dbReference type="ARBA" id="ARBA00023295"/>
    </source>
</evidence>
<proteinExistence type="inferred from homology"/>
<comment type="similarity">
    <text evidence="8">Belongs to the glycosyl hydrolase 5 (cellulase A) family.</text>
</comment>
<dbReference type="Gene3D" id="3.20.20.80">
    <property type="entry name" value="Glycosidases"/>
    <property type="match status" value="1"/>
</dbReference>
<name>A0A1G7SV31_9BACL</name>
<keyword evidence="11" id="KW-1185">Reference proteome</keyword>
<dbReference type="AlphaFoldDB" id="A0A1G7SV31"/>
<dbReference type="Proteomes" id="UP000198972">
    <property type="component" value="Unassembled WGS sequence"/>
</dbReference>
<evidence type="ECO:0000313" key="10">
    <source>
        <dbReference type="EMBL" id="SDG26976.1"/>
    </source>
</evidence>
<organism evidence="10 11">
    <name type="scientific">Fontibacillus panacisegetis</name>
    <dbReference type="NCBI Taxonomy" id="670482"/>
    <lineage>
        <taxon>Bacteria</taxon>
        <taxon>Bacillati</taxon>
        <taxon>Bacillota</taxon>
        <taxon>Bacilli</taxon>
        <taxon>Bacillales</taxon>
        <taxon>Paenibacillaceae</taxon>
        <taxon>Fontibacillus</taxon>
    </lineage>
</organism>
<comment type="catalytic activity">
    <reaction evidence="1">
        <text>Endohydrolysis of (1-&gt;4)-beta-D-glucosidic linkages in cellulose, lichenin and cereal beta-D-glucans.</text>
        <dbReference type="EC" id="3.2.1.4"/>
    </reaction>
</comment>
<keyword evidence="3 8" id="KW-0378">Hydrolase</keyword>
<dbReference type="GO" id="GO:0008810">
    <property type="term" value="F:cellulase activity"/>
    <property type="evidence" value="ECO:0007669"/>
    <property type="project" value="UniProtKB-EC"/>
</dbReference>
<accession>A0A1G7SV31</accession>
<protein>
    <recommendedName>
        <fullName evidence="2">cellulase</fullName>
        <ecNumber evidence="2">3.2.1.4</ecNumber>
    </recommendedName>
</protein>
<dbReference type="EC" id="3.2.1.4" evidence="2"/>
<dbReference type="InterPro" id="IPR017853">
    <property type="entry name" value="GH"/>
</dbReference>
<keyword evidence="6 8" id="KW-0326">Glycosidase</keyword>
<dbReference type="InterPro" id="IPR001547">
    <property type="entry name" value="Glyco_hydro_5"/>
</dbReference>
<evidence type="ECO:0000259" key="9">
    <source>
        <dbReference type="Pfam" id="PF00150"/>
    </source>
</evidence>
<reference evidence="10 11" key="1">
    <citation type="submission" date="2016-10" db="EMBL/GenBank/DDBJ databases">
        <authorList>
            <person name="de Groot N.N."/>
        </authorList>
    </citation>
    <scope>NUCLEOTIDE SEQUENCE [LARGE SCALE GENOMIC DNA]</scope>
    <source>
        <strain evidence="10 11">DSM 28129</strain>
    </source>
</reference>
<keyword evidence="5" id="KW-0119">Carbohydrate metabolism</keyword>
<evidence type="ECO:0000256" key="3">
    <source>
        <dbReference type="ARBA" id="ARBA00022801"/>
    </source>
</evidence>
<sequence length="311" mass="35327">MEEMLDQAKEQGYNLIRLPYSNQMFDKGSAANGIDFNKNPNLKNKTPLQIMDYFIEEAGKRGFKIILDRHRPDANSQSELWYTSSYTEKRWIDDWVMLAKRYKGNGIVIGADLHNEPHGGASWGTGDKQTDWRLAAQRAGNGILKVNGDWLIIVEGVSANVKNSSGDYWWGGNLQGVADYPVKLNVPDRLVYSAHDYGPGVHHQSWFNASNFPNNLPALWDKYWGYISKQGIAPVLVGEFGGRAVDTQSLEGKWQRKLVSYIQENKLYWTYWSLNPNSGDTGGLLLDDWNTWSKDKQEMLKPIMKSISGNK</sequence>
<dbReference type="PANTHER" id="PTHR35923">
    <property type="entry name" value="MAJOR EXTRACELLULAR ENDOGLUCANASE"/>
    <property type="match status" value="1"/>
</dbReference>
<evidence type="ECO:0000256" key="8">
    <source>
        <dbReference type="RuleBase" id="RU361153"/>
    </source>
</evidence>
<dbReference type="EMBL" id="FNBG01000032">
    <property type="protein sequence ID" value="SDG26976.1"/>
    <property type="molecule type" value="Genomic_DNA"/>
</dbReference>
<keyword evidence="4" id="KW-0136">Cellulose degradation</keyword>
<dbReference type="SUPFAM" id="SSF51445">
    <property type="entry name" value="(Trans)glycosidases"/>
    <property type="match status" value="1"/>
</dbReference>
<dbReference type="Pfam" id="PF00150">
    <property type="entry name" value="Cellulase"/>
    <property type="match status" value="1"/>
</dbReference>
<dbReference type="InterPro" id="IPR018087">
    <property type="entry name" value="Glyco_hydro_5_CS"/>
</dbReference>
<evidence type="ECO:0000256" key="7">
    <source>
        <dbReference type="ARBA" id="ARBA00023326"/>
    </source>
</evidence>
<keyword evidence="7" id="KW-0624">Polysaccharide degradation</keyword>
<gene>
    <name evidence="10" type="ORF">SAMN04488542_13231</name>
</gene>
<evidence type="ECO:0000256" key="4">
    <source>
        <dbReference type="ARBA" id="ARBA00023001"/>
    </source>
</evidence>
<feature type="domain" description="Glycoside hydrolase family 5" evidence="9">
    <location>
        <begin position="2"/>
        <end position="278"/>
    </location>
</feature>
<evidence type="ECO:0000313" key="11">
    <source>
        <dbReference type="Proteomes" id="UP000198972"/>
    </source>
</evidence>
<evidence type="ECO:0000256" key="2">
    <source>
        <dbReference type="ARBA" id="ARBA00012601"/>
    </source>
</evidence>
<evidence type="ECO:0000256" key="1">
    <source>
        <dbReference type="ARBA" id="ARBA00000966"/>
    </source>
</evidence>
<dbReference type="STRING" id="670482.SAMN04488542_13231"/>
<dbReference type="GO" id="GO:0030245">
    <property type="term" value="P:cellulose catabolic process"/>
    <property type="evidence" value="ECO:0007669"/>
    <property type="project" value="UniProtKB-KW"/>
</dbReference>
<dbReference type="PROSITE" id="PS00659">
    <property type="entry name" value="GLYCOSYL_HYDROL_F5"/>
    <property type="match status" value="1"/>
</dbReference>
<evidence type="ECO:0000256" key="5">
    <source>
        <dbReference type="ARBA" id="ARBA00023277"/>
    </source>
</evidence>
<dbReference type="PANTHER" id="PTHR35923:SF2">
    <property type="entry name" value="ENDOGLUCANASE"/>
    <property type="match status" value="1"/>
</dbReference>